<name>A0ACB8AKP9_9AGAM</name>
<keyword evidence="2" id="KW-1185">Reference proteome</keyword>
<accession>A0ACB8AKP9</accession>
<gene>
    <name evidence="1" type="ORF">BJ138DRAFT_1220587</name>
</gene>
<sequence>MAEYKPILLSLPSLTPSLAVEVLPHGMTIHRIYVQADGKTHDIVIGPEAPEDHSVVKYTNTIIGRYANRVPVGTHTVEKDGITSQFTAITNESPQVSLHGGPKGFDFGIWERLSSSTDVTLFTPAELKSISTKSPGDSSWGIFRLVSEDGDQGYSGTLLMEVLIALLSPEEGRASGAERPLGSIVIVYRAKLQDSPDGSKQVTPINLTQHWGFNLDASLQEGEETLSVLNHKMDMKASHVAELLPNFLPSGKYDAVAGADNSSGAHLHLNKRIGDQFPGIGYDHYYLLSQPGDSPHRIPVSKFTPDLDEVTNILNQKRSEPVVQLSSEKSGLAVEFDTNRKDLRIDTWFELDLTYLTLEAGLMFYTNNHANTKGYRKKIHGGSGVKGDGYIAGSAAFIEFHEPLSAFLYPTSNSTDTLLASGEVYNNFVRADVLLRQVEHTGA</sequence>
<evidence type="ECO:0000313" key="2">
    <source>
        <dbReference type="Proteomes" id="UP000790377"/>
    </source>
</evidence>
<protein>
    <submittedName>
        <fullName evidence="1">Galactose mutarotase-like domain-containing protein</fullName>
    </submittedName>
</protein>
<reference evidence="1" key="1">
    <citation type="journal article" date="2021" name="New Phytol.">
        <title>Evolutionary innovations through gain and loss of genes in the ectomycorrhizal Boletales.</title>
        <authorList>
            <person name="Wu G."/>
            <person name="Miyauchi S."/>
            <person name="Morin E."/>
            <person name="Kuo A."/>
            <person name="Drula E."/>
            <person name="Varga T."/>
            <person name="Kohler A."/>
            <person name="Feng B."/>
            <person name="Cao Y."/>
            <person name="Lipzen A."/>
            <person name="Daum C."/>
            <person name="Hundley H."/>
            <person name="Pangilinan J."/>
            <person name="Johnson J."/>
            <person name="Barry K."/>
            <person name="LaButti K."/>
            <person name="Ng V."/>
            <person name="Ahrendt S."/>
            <person name="Min B."/>
            <person name="Choi I.G."/>
            <person name="Park H."/>
            <person name="Plett J.M."/>
            <person name="Magnuson J."/>
            <person name="Spatafora J.W."/>
            <person name="Nagy L.G."/>
            <person name="Henrissat B."/>
            <person name="Grigoriev I.V."/>
            <person name="Yang Z.L."/>
            <person name="Xu J."/>
            <person name="Martin F.M."/>
        </authorList>
    </citation>
    <scope>NUCLEOTIDE SEQUENCE</scope>
    <source>
        <strain evidence="1">ATCC 28755</strain>
    </source>
</reference>
<evidence type="ECO:0000313" key="1">
    <source>
        <dbReference type="EMBL" id="KAH7913501.1"/>
    </source>
</evidence>
<comment type="caution">
    <text evidence="1">The sequence shown here is derived from an EMBL/GenBank/DDBJ whole genome shotgun (WGS) entry which is preliminary data.</text>
</comment>
<dbReference type="Proteomes" id="UP000790377">
    <property type="component" value="Unassembled WGS sequence"/>
</dbReference>
<organism evidence="1 2">
    <name type="scientific">Hygrophoropsis aurantiaca</name>
    <dbReference type="NCBI Taxonomy" id="72124"/>
    <lineage>
        <taxon>Eukaryota</taxon>
        <taxon>Fungi</taxon>
        <taxon>Dikarya</taxon>
        <taxon>Basidiomycota</taxon>
        <taxon>Agaricomycotina</taxon>
        <taxon>Agaricomycetes</taxon>
        <taxon>Agaricomycetidae</taxon>
        <taxon>Boletales</taxon>
        <taxon>Coniophorineae</taxon>
        <taxon>Hygrophoropsidaceae</taxon>
        <taxon>Hygrophoropsis</taxon>
    </lineage>
</organism>
<proteinExistence type="predicted"/>
<dbReference type="EMBL" id="MU267629">
    <property type="protein sequence ID" value="KAH7913501.1"/>
    <property type="molecule type" value="Genomic_DNA"/>
</dbReference>